<organism evidence="1 2">
    <name type="scientific">candidate division WWE3 bacterium</name>
    <dbReference type="NCBI Taxonomy" id="2053526"/>
    <lineage>
        <taxon>Bacteria</taxon>
        <taxon>Katanobacteria</taxon>
    </lineage>
</organism>
<dbReference type="Proteomes" id="UP000262056">
    <property type="component" value="Unassembled WGS sequence"/>
</dbReference>
<reference evidence="1 2" key="1">
    <citation type="journal article" date="2018" name="Nat. Biotechnol.">
        <title>A standardized bacterial taxonomy based on genome phylogeny substantially revises the tree of life.</title>
        <authorList>
            <person name="Parks D.H."/>
            <person name="Chuvochina M."/>
            <person name="Waite D.W."/>
            <person name="Rinke C."/>
            <person name="Skarshewski A."/>
            <person name="Chaumeil P.A."/>
            <person name="Hugenholtz P."/>
        </authorList>
    </citation>
    <scope>NUCLEOTIDE SEQUENCE [LARGE SCALE GENOMIC DNA]</scope>
    <source>
        <strain evidence="1">UBA12021</strain>
    </source>
</reference>
<gene>
    <name evidence="1" type="ORF">DIU24_02565</name>
</gene>
<evidence type="ECO:0000313" key="2">
    <source>
        <dbReference type="Proteomes" id="UP000262056"/>
    </source>
</evidence>
<protein>
    <submittedName>
        <fullName evidence="1">Uncharacterized protein</fullName>
    </submittedName>
</protein>
<name>A0A656PQ72_UNCKA</name>
<sequence>MFSDYNRDNQPNGSGETWANSTSACAVYKSDTLNNTIGGSNVIPGTGWLCDGAGAYSVSNDIVTGAKDVTLVGTLPGSVNCGTVRWSYSTSSSASDAKSGSGCLASGLNITTGSNYLWWWAVPNTPPTVTLSPTSISYTSAGEVYPVKVGITDPDPNGAIKIPSTLTAGLGNLRQTSVIEFRAYGNQYNGQWPIARIYGWRKDTGARVLIADAWRGGATDILIDSSTPKWFYVGLPWGDINTYSHFDFEFINDIWDPVTRTGTDIFVDNLSFFQDDPMWDWYPYVVEAENASWVQYDRGDTDDGYDVISPSTVTTSNGGSTYSMMAWGGALRFPVLWVAPSTAVSGNLTFNVSDQYGVVVSRSVSINPVYRTISGRVWKIPPGTTINDTYCATNQASGGSGTLTSGTITANYTGRSSGINNTYSITGVYGYVNNLALSNIASPPVYRLACVNGIADTGATGLTTTNFAHTSPINQTINIGLREITAKKWAAAYSSDVYANSILMSLPPVACTTATNPLCPVYTNPTETPAYFTLGYNPSTTPGSLGSSSIFTGESISVGPSRLSESNISATNANLGQGSSFRKKNDKYLSSNLRSLVEALYAKAGTGAKTSVPASYSPNSVTVLSKTVNSIPDGLSYTVSGGLAFLVVPKSGGTTFVINDLTPAAGGRLVIIADRNIEIGSLVSGSTSGNAKTTASQVSASIITTGNITVKNNPSTSSSSPGTLIIDGPLISGADINLDRDLTAVVNEVRPALFVKFNPFYLTELNKIGIANSIPDLSPLFVFDFSQKGN</sequence>
<accession>A0A656PQ72</accession>
<evidence type="ECO:0000313" key="1">
    <source>
        <dbReference type="EMBL" id="HCQ40566.1"/>
    </source>
</evidence>
<dbReference type="AlphaFoldDB" id="A0A656PQ72"/>
<dbReference type="EMBL" id="DQFB01000004">
    <property type="protein sequence ID" value="HCQ40566.1"/>
    <property type="molecule type" value="Genomic_DNA"/>
</dbReference>
<comment type="caution">
    <text evidence="1">The sequence shown here is derived from an EMBL/GenBank/DDBJ whole genome shotgun (WGS) entry which is preliminary data.</text>
</comment>
<proteinExistence type="predicted"/>